<dbReference type="PRINTS" id="PR00344">
    <property type="entry name" value="BCTRLSENSOR"/>
</dbReference>
<evidence type="ECO:0000256" key="16">
    <source>
        <dbReference type="PIRSR" id="PIRSR037432-50"/>
    </source>
</evidence>
<dbReference type="PANTHER" id="PTHR24421:SF10">
    <property type="entry name" value="NITRATE_NITRITE SENSOR PROTEIN NARQ"/>
    <property type="match status" value="1"/>
</dbReference>
<dbReference type="GO" id="GO:0005524">
    <property type="term" value="F:ATP binding"/>
    <property type="evidence" value="ECO:0007669"/>
    <property type="project" value="UniProtKB-KW"/>
</dbReference>
<keyword evidence="10 15" id="KW-0067">ATP-binding</keyword>
<evidence type="ECO:0000256" key="18">
    <source>
        <dbReference type="SAM" id="Coils"/>
    </source>
</evidence>
<evidence type="ECO:0000256" key="13">
    <source>
        <dbReference type="ARBA" id="ARBA00023014"/>
    </source>
</evidence>
<dbReference type="GO" id="GO:0005737">
    <property type="term" value="C:cytoplasm"/>
    <property type="evidence" value="ECO:0007669"/>
    <property type="project" value="UniProtKB-SubCell"/>
</dbReference>
<dbReference type="STRING" id="1844972.A7K91_01765"/>
<keyword evidence="8 15" id="KW-0547">Nucleotide-binding</keyword>
<dbReference type="GO" id="GO:0051539">
    <property type="term" value="F:4 iron, 4 sulfur cluster binding"/>
    <property type="evidence" value="ECO:0007669"/>
    <property type="project" value="UniProtKB-KW"/>
</dbReference>
<dbReference type="Proteomes" id="UP000092024">
    <property type="component" value="Unassembled WGS sequence"/>
</dbReference>
<dbReference type="Pfam" id="PF07730">
    <property type="entry name" value="HisKA_3"/>
    <property type="match status" value="1"/>
</dbReference>
<evidence type="ECO:0000256" key="12">
    <source>
        <dbReference type="ARBA" id="ARBA00023012"/>
    </source>
</evidence>
<evidence type="ECO:0000256" key="11">
    <source>
        <dbReference type="ARBA" id="ARBA00023004"/>
    </source>
</evidence>
<comment type="catalytic activity">
    <reaction evidence="1 15">
        <text>ATP + protein L-histidine = ADP + protein N-phospho-L-histidine.</text>
        <dbReference type="EC" id="2.7.13.3"/>
    </reaction>
</comment>
<organism evidence="20 21">
    <name type="scientific">Paenibacillus oryzae</name>
    <dbReference type="NCBI Taxonomy" id="1844972"/>
    <lineage>
        <taxon>Bacteria</taxon>
        <taxon>Bacillati</taxon>
        <taxon>Bacillota</taxon>
        <taxon>Bacilli</taxon>
        <taxon>Bacillales</taxon>
        <taxon>Paenibacillaceae</taxon>
        <taxon>Paenibacillus</taxon>
    </lineage>
</organism>
<dbReference type="GO" id="GO:0000155">
    <property type="term" value="F:phosphorelay sensor kinase activity"/>
    <property type="evidence" value="ECO:0007669"/>
    <property type="project" value="InterPro"/>
</dbReference>
<dbReference type="GO" id="GO:0016020">
    <property type="term" value="C:membrane"/>
    <property type="evidence" value="ECO:0007669"/>
    <property type="project" value="InterPro"/>
</dbReference>
<evidence type="ECO:0000256" key="15">
    <source>
        <dbReference type="PIRNR" id="PIRNR037432"/>
    </source>
</evidence>
<keyword evidence="9 15" id="KW-0418">Kinase</keyword>
<comment type="subcellular location">
    <subcellularLocation>
        <location evidence="2">Cytoplasm</location>
    </subcellularLocation>
</comment>
<evidence type="ECO:0000256" key="14">
    <source>
        <dbReference type="ARBA" id="ARBA00024827"/>
    </source>
</evidence>
<evidence type="ECO:0000313" key="21">
    <source>
        <dbReference type="Proteomes" id="UP000092024"/>
    </source>
</evidence>
<keyword evidence="5 17" id="KW-0597">Phosphoprotein</keyword>
<dbReference type="EC" id="2.7.13.3" evidence="15"/>
<dbReference type="InterPro" id="IPR050482">
    <property type="entry name" value="Sensor_HK_TwoCompSys"/>
</dbReference>
<dbReference type="Gene3D" id="1.20.5.1930">
    <property type="match status" value="1"/>
</dbReference>
<dbReference type="InterPro" id="IPR017203">
    <property type="entry name" value="Sig_transdc_His_kinase_NreB"/>
</dbReference>
<keyword evidence="18" id="KW-0175">Coiled coil</keyword>
<comment type="function">
    <text evidence="14">Member of the two-component regulatory system NreB/NreC involved in the control of dissimilatory nitrate/nitrite reduction in response to oxygen. NreB functions as a direct oxygen sensor histidine kinase which is autophosphorylated, in the absence of oxygen, probably at the conserved histidine residue, and transfers its phosphate group probably to a conserved aspartate residue of NreC. NreB/NreC activates the expression of the nitrate (narGHJI) and nitrite (nir) reductase operons, as well as the putative nitrate transporter gene narT.</text>
</comment>
<dbReference type="RefSeq" id="WP_068687230.1">
    <property type="nucleotide sequence ID" value="NZ_LYPA01000080.1"/>
</dbReference>
<evidence type="ECO:0000256" key="6">
    <source>
        <dbReference type="ARBA" id="ARBA00022679"/>
    </source>
</evidence>
<dbReference type="InterPro" id="IPR004358">
    <property type="entry name" value="Sig_transdc_His_kin-like_C"/>
</dbReference>
<feature type="binding site" evidence="16">
    <location>
        <position position="62"/>
    </location>
    <ligand>
        <name>[4Fe-4S] cluster</name>
        <dbReference type="ChEBI" id="CHEBI:49883"/>
    </ligand>
</feature>
<dbReference type="InterPro" id="IPR005467">
    <property type="entry name" value="His_kinase_dom"/>
</dbReference>
<feature type="binding site" evidence="16">
    <location>
        <position position="77"/>
    </location>
    <ligand>
        <name>[4Fe-4S] cluster</name>
        <dbReference type="ChEBI" id="CHEBI:49883"/>
    </ligand>
</feature>
<evidence type="ECO:0000313" key="20">
    <source>
        <dbReference type="EMBL" id="OBR62370.1"/>
    </source>
</evidence>
<feature type="coiled-coil region" evidence="18">
    <location>
        <begin position="141"/>
        <end position="168"/>
    </location>
</feature>
<reference evidence="20 21" key="1">
    <citation type="submission" date="2016-05" db="EMBL/GenBank/DDBJ databases">
        <title>Paenibacillus oryzae. sp. nov., isolated from the rice root.</title>
        <authorList>
            <person name="Zhang J."/>
            <person name="Zhang X."/>
        </authorList>
    </citation>
    <scope>NUCLEOTIDE SEQUENCE [LARGE SCALE GENOMIC DNA]</scope>
    <source>
        <strain evidence="20 21">1DrF-4</strain>
    </source>
</reference>
<dbReference type="Gene3D" id="3.30.565.10">
    <property type="entry name" value="Histidine kinase-like ATPase, C-terminal domain"/>
    <property type="match status" value="1"/>
</dbReference>
<accession>A0A1A5YAG2</accession>
<dbReference type="Pfam" id="PF02518">
    <property type="entry name" value="HATPase_c"/>
    <property type="match status" value="1"/>
</dbReference>
<evidence type="ECO:0000259" key="19">
    <source>
        <dbReference type="PROSITE" id="PS50109"/>
    </source>
</evidence>
<evidence type="ECO:0000256" key="1">
    <source>
        <dbReference type="ARBA" id="ARBA00000085"/>
    </source>
</evidence>
<evidence type="ECO:0000256" key="4">
    <source>
        <dbReference type="ARBA" id="ARBA00022490"/>
    </source>
</evidence>
<dbReference type="GO" id="GO:0046983">
    <property type="term" value="F:protein dimerization activity"/>
    <property type="evidence" value="ECO:0007669"/>
    <property type="project" value="InterPro"/>
</dbReference>
<evidence type="ECO:0000256" key="8">
    <source>
        <dbReference type="ARBA" id="ARBA00022741"/>
    </source>
</evidence>
<keyword evidence="6 15" id="KW-0808">Transferase</keyword>
<sequence length="356" mass="40161">MTIQAGNTAIEQMMTQLYKNSTEAIFFFDREGTALAMNPAASEIVDSEVMKRLLQGEAQALCGTCRGYTSDQELRTCLNCYFVAPVIEEFSSFQVYLETKGKGVVPYAATIQLIDPAKGIRAFMLRDLTKQFKTQEKLYQNKMVKHVMEAQENERKRLSRELHDSVAQELLSAMVDLRVLKYMTKEDDILKKVKQTEGVMTRLLQDIRNMSVELRPAALDDLGLEAAFRSHFKRVEQNYGVAIEYLSSLSTKRYGNEIETVIYRICQEAVFNAIKYAQVDSVKVELAEQGNLLQLIVEDEGVGFRPDDEPEGTGLGLYGMQERAELVGGTFNLITGMGQGTKIILQVPIMRQQGKE</sequence>
<dbReference type="OrthoDB" id="9760839at2"/>
<evidence type="ECO:0000256" key="3">
    <source>
        <dbReference type="ARBA" id="ARBA00022485"/>
    </source>
</evidence>
<keyword evidence="7 16" id="KW-0479">Metal-binding</keyword>
<evidence type="ECO:0000256" key="10">
    <source>
        <dbReference type="ARBA" id="ARBA00022840"/>
    </source>
</evidence>
<dbReference type="EMBL" id="LYPA01000080">
    <property type="protein sequence ID" value="OBR62370.1"/>
    <property type="molecule type" value="Genomic_DNA"/>
</dbReference>
<dbReference type="SMART" id="SM00387">
    <property type="entry name" value="HATPase_c"/>
    <property type="match status" value="1"/>
</dbReference>
<dbReference type="InterPro" id="IPR036890">
    <property type="entry name" value="HATPase_C_sf"/>
</dbReference>
<protein>
    <recommendedName>
        <fullName evidence="15">Sensor histidine kinase</fullName>
        <ecNumber evidence="15">2.7.13.3</ecNumber>
    </recommendedName>
</protein>
<keyword evidence="3 16" id="KW-0004">4Fe-4S</keyword>
<evidence type="ECO:0000256" key="5">
    <source>
        <dbReference type="ARBA" id="ARBA00022553"/>
    </source>
</evidence>
<proteinExistence type="predicted"/>
<dbReference type="SUPFAM" id="SSF55874">
    <property type="entry name" value="ATPase domain of HSP90 chaperone/DNA topoisomerase II/histidine kinase"/>
    <property type="match status" value="1"/>
</dbReference>
<comment type="caution">
    <text evidence="20">The sequence shown here is derived from an EMBL/GenBank/DDBJ whole genome shotgun (WGS) entry which is preliminary data.</text>
</comment>
<keyword evidence="4" id="KW-0963">Cytoplasm</keyword>
<keyword evidence="11 16" id="KW-0408">Iron</keyword>
<dbReference type="GO" id="GO:0005506">
    <property type="term" value="F:iron ion binding"/>
    <property type="evidence" value="ECO:0007669"/>
    <property type="project" value="InterPro"/>
</dbReference>
<comment type="cofactor">
    <cofactor evidence="16">
        <name>[4Fe-4S] cluster</name>
        <dbReference type="ChEBI" id="CHEBI:49883"/>
    </cofactor>
    <text evidence="16">Binds 1 [4Fe-4S] cluster.</text>
</comment>
<keyword evidence="12 15" id="KW-0902">Two-component regulatory system</keyword>
<evidence type="ECO:0000256" key="7">
    <source>
        <dbReference type="ARBA" id="ARBA00022723"/>
    </source>
</evidence>
<feature type="modified residue" description="Phosphohistidine; by autocatalysis" evidence="17">
    <location>
        <position position="163"/>
    </location>
</feature>
<dbReference type="PROSITE" id="PS50109">
    <property type="entry name" value="HIS_KIN"/>
    <property type="match status" value="1"/>
</dbReference>
<dbReference type="AlphaFoldDB" id="A0A1A5YAG2"/>
<dbReference type="InterPro" id="IPR003594">
    <property type="entry name" value="HATPase_dom"/>
</dbReference>
<dbReference type="PIRSF" id="PIRSF037432">
    <property type="entry name" value="STHK_NreB"/>
    <property type="match status" value="1"/>
</dbReference>
<keyword evidence="13 16" id="KW-0411">Iron-sulfur</keyword>
<evidence type="ECO:0000256" key="2">
    <source>
        <dbReference type="ARBA" id="ARBA00004496"/>
    </source>
</evidence>
<feature type="domain" description="Histidine kinase" evidence="19">
    <location>
        <begin position="262"/>
        <end position="351"/>
    </location>
</feature>
<name>A0A1A5YAG2_9BACL</name>
<comment type="PTM">
    <text evidence="17">Autophosphorylated.</text>
</comment>
<evidence type="ECO:0000256" key="17">
    <source>
        <dbReference type="PIRSR" id="PIRSR037432-51"/>
    </source>
</evidence>
<gene>
    <name evidence="20" type="ORF">A7K91_01765</name>
</gene>
<keyword evidence="21" id="KW-1185">Reference proteome</keyword>
<evidence type="ECO:0000256" key="9">
    <source>
        <dbReference type="ARBA" id="ARBA00022777"/>
    </source>
</evidence>
<dbReference type="InterPro" id="IPR011712">
    <property type="entry name" value="Sig_transdc_His_kin_sub3_dim/P"/>
</dbReference>
<dbReference type="PANTHER" id="PTHR24421">
    <property type="entry name" value="NITRATE/NITRITE SENSOR PROTEIN NARX-RELATED"/>
    <property type="match status" value="1"/>
</dbReference>
<feature type="binding site" evidence="16">
    <location>
        <position position="80"/>
    </location>
    <ligand>
        <name>[4Fe-4S] cluster</name>
        <dbReference type="ChEBI" id="CHEBI:49883"/>
    </ligand>
</feature>
<dbReference type="CDD" id="cd16917">
    <property type="entry name" value="HATPase_UhpB-NarQ-NarX-like"/>
    <property type="match status" value="1"/>
</dbReference>
<feature type="binding site" evidence="16">
    <location>
        <position position="65"/>
    </location>
    <ligand>
        <name>[4Fe-4S] cluster</name>
        <dbReference type="ChEBI" id="CHEBI:49883"/>
    </ligand>
</feature>